<dbReference type="PANTHER" id="PTHR46797:SF1">
    <property type="entry name" value="METHYLPHOSPHONATE SYNTHASE"/>
    <property type="match status" value="1"/>
</dbReference>
<dbReference type="PANTHER" id="PTHR46797">
    <property type="entry name" value="HTH-TYPE TRANSCRIPTIONAL REGULATOR"/>
    <property type="match status" value="1"/>
</dbReference>
<dbReference type="KEGG" id="cpso:CPPEL_08975"/>
<dbReference type="SMART" id="SM00530">
    <property type="entry name" value="HTH_XRE"/>
    <property type="match status" value="1"/>
</dbReference>
<dbReference type="OrthoDB" id="513181at2"/>
<dbReference type="RefSeq" id="WP_123960770.1">
    <property type="nucleotide sequence ID" value="NZ_CP033898.1"/>
</dbReference>
<evidence type="ECO:0000256" key="1">
    <source>
        <dbReference type="ARBA" id="ARBA00023125"/>
    </source>
</evidence>
<dbReference type="InterPro" id="IPR010982">
    <property type="entry name" value="Lambda_DNA-bd_dom_sf"/>
</dbReference>
<dbReference type="AlphaFoldDB" id="A0A3G6IYZ8"/>
<proteinExistence type="predicted"/>
<dbReference type="SUPFAM" id="SSF47413">
    <property type="entry name" value="lambda repressor-like DNA-binding domains"/>
    <property type="match status" value="1"/>
</dbReference>
<protein>
    <submittedName>
        <fullName evidence="3">Anaerobic benzoate catabolism transcriptional regulator</fullName>
    </submittedName>
</protein>
<dbReference type="Proteomes" id="UP000271426">
    <property type="component" value="Chromosome"/>
</dbReference>
<reference evidence="3 4" key="1">
    <citation type="submission" date="2018-11" db="EMBL/GenBank/DDBJ databases">
        <authorList>
            <person name="Kleinhagauer T."/>
            <person name="Glaeser S.P."/>
            <person name="Spergser J."/>
            <person name="Ruckert C."/>
            <person name="Kaempfer P."/>
            <person name="Busse H.-J."/>
        </authorList>
    </citation>
    <scope>NUCLEOTIDE SEQUENCE [LARGE SCALE GENOMIC DNA]</scope>
    <source>
        <strain evidence="3 4">812CH</strain>
    </source>
</reference>
<accession>A0A3G6IYZ8</accession>
<dbReference type="InterPro" id="IPR001387">
    <property type="entry name" value="Cro/C1-type_HTH"/>
</dbReference>
<gene>
    <name evidence="3" type="ORF">CPPEL_08975</name>
</gene>
<keyword evidence="4" id="KW-1185">Reference proteome</keyword>
<evidence type="ECO:0000259" key="2">
    <source>
        <dbReference type="PROSITE" id="PS50943"/>
    </source>
</evidence>
<evidence type="ECO:0000313" key="4">
    <source>
        <dbReference type="Proteomes" id="UP000271426"/>
    </source>
</evidence>
<organism evidence="3 4">
    <name type="scientific">Corynebacterium pseudopelargi</name>
    <dbReference type="NCBI Taxonomy" id="2080757"/>
    <lineage>
        <taxon>Bacteria</taxon>
        <taxon>Bacillati</taxon>
        <taxon>Actinomycetota</taxon>
        <taxon>Actinomycetes</taxon>
        <taxon>Mycobacteriales</taxon>
        <taxon>Corynebacteriaceae</taxon>
        <taxon>Corynebacterium</taxon>
    </lineage>
</organism>
<evidence type="ECO:0000313" key="3">
    <source>
        <dbReference type="EMBL" id="AZA09898.1"/>
    </source>
</evidence>
<dbReference type="EMBL" id="CP033898">
    <property type="protein sequence ID" value="AZA09898.1"/>
    <property type="molecule type" value="Genomic_DNA"/>
</dbReference>
<dbReference type="GO" id="GO:0003677">
    <property type="term" value="F:DNA binding"/>
    <property type="evidence" value="ECO:0007669"/>
    <property type="project" value="UniProtKB-KW"/>
</dbReference>
<dbReference type="CDD" id="cd00093">
    <property type="entry name" value="HTH_XRE"/>
    <property type="match status" value="1"/>
</dbReference>
<keyword evidence="1" id="KW-0238">DNA-binding</keyword>
<dbReference type="GO" id="GO:0005829">
    <property type="term" value="C:cytosol"/>
    <property type="evidence" value="ECO:0007669"/>
    <property type="project" value="TreeGrafter"/>
</dbReference>
<dbReference type="Pfam" id="PF01381">
    <property type="entry name" value="HTH_3"/>
    <property type="match status" value="1"/>
</dbReference>
<dbReference type="InterPro" id="IPR050807">
    <property type="entry name" value="TransReg_Diox_bact_type"/>
</dbReference>
<feature type="domain" description="HTH cro/C1-type" evidence="2">
    <location>
        <begin position="12"/>
        <end position="66"/>
    </location>
</feature>
<name>A0A3G6IYZ8_9CORY</name>
<dbReference type="Gene3D" id="1.10.260.40">
    <property type="entry name" value="lambda repressor-like DNA-binding domains"/>
    <property type="match status" value="1"/>
</dbReference>
<dbReference type="PROSITE" id="PS50943">
    <property type="entry name" value="HTH_CROC1"/>
    <property type="match status" value="1"/>
</dbReference>
<dbReference type="GO" id="GO:0003700">
    <property type="term" value="F:DNA-binding transcription factor activity"/>
    <property type="evidence" value="ECO:0007669"/>
    <property type="project" value="TreeGrafter"/>
</dbReference>
<sequence>MSVNLNNTAQRIIYARKQAGISQRDLAEFTGLSQPTLHRIETGSREVSSIELSLIADACGVLVADLLGTNRIEEQVRCAGRTNDEGSKMIADYLMYALGVDQRLEQLGVPEQL</sequence>